<dbReference type="Pfam" id="PF25597">
    <property type="entry name" value="SH3_retrovirus"/>
    <property type="match status" value="1"/>
</dbReference>
<sequence>MIRSKYEAFDAFKLYKVEVKNQLERRIEILRPDRGSDNFNQDVFIGYAHNNKAYRLLDNKSGVVVESKDVEFFKDKFSKDIENSNPIKFPSTSQENVRPSLVIEEPRRNTRSRKDKNLGDDFYSFD</sequence>
<feature type="domain" description="Retroviral polymerase SH3-like" evidence="2">
    <location>
        <begin position="43"/>
        <end position="82"/>
    </location>
</feature>
<evidence type="ECO:0000313" key="4">
    <source>
        <dbReference type="Proteomes" id="UP000235145"/>
    </source>
</evidence>
<gene>
    <name evidence="3" type="ORF">LSAT_V11C400163750</name>
</gene>
<keyword evidence="4" id="KW-1185">Reference proteome</keyword>
<feature type="region of interest" description="Disordered" evidence="1">
    <location>
        <begin position="81"/>
        <end position="126"/>
    </location>
</feature>
<protein>
    <recommendedName>
        <fullName evidence="2">Retroviral polymerase SH3-like domain-containing protein</fullName>
    </recommendedName>
</protein>
<accession>A0A9R1VU07</accession>
<name>A0A9R1VU07_LACSA</name>
<comment type="caution">
    <text evidence="3">The sequence shown here is derived from an EMBL/GenBank/DDBJ whole genome shotgun (WGS) entry which is preliminary data.</text>
</comment>
<evidence type="ECO:0000259" key="2">
    <source>
        <dbReference type="Pfam" id="PF25597"/>
    </source>
</evidence>
<reference evidence="3 4" key="1">
    <citation type="journal article" date="2017" name="Nat. Commun.">
        <title>Genome assembly with in vitro proximity ligation data and whole-genome triplication in lettuce.</title>
        <authorList>
            <person name="Reyes-Chin-Wo S."/>
            <person name="Wang Z."/>
            <person name="Yang X."/>
            <person name="Kozik A."/>
            <person name="Arikit S."/>
            <person name="Song C."/>
            <person name="Xia L."/>
            <person name="Froenicke L."/>
            <person name="Lavelle D.O."/>
            <person name="Truco M.J."/>
            <person name="Xia R."/>
            <person name="Zhu S."/>
            <person name="Xu C."/>
            <person name="Xu H."/>
            <person name="Xu X."/>
            <person name="Cox K."/>
            <person name="Korf I."/>
            <person name="Meyers B.C."/>
            <person name="Michelmore R.W."/>
        </authorList>
    </citation>
    <scope>NUCLEOTIDE SEQUENCE [LARGE SCALE GENOMIC DNA]</scope>
    <source>
        <strain evidence="4">cv. Salinas</strain>
        <tissue evidence="3">Seedlings</tissue>
    </source>
</reference>
<dbReference type="Proteomes" id="UP000235145">
    <property type="component" value="Unassembled WGS sequence"/>
</dbReference>
<organism evidence="3 4">
    <name type="scientific">Lactuca sativa</name>
    <name type="common">Garden lettuce</name>
    <dbReference type="NCBI Taxonomy" id="4236"/>
    <lineage>
        <taxon>Eukaryota</taxon>
        <taxon>Viridiplantae</taxon>
        <taxon>Streptophyta</taxon>
        <taxon>Embryophyta</taxon>
        <taxon>Tracheophyta</taxon>
        <taxon>Spermatophyta</taxon>
        <taxon>Magnoliopsida</taxon>
        <taxon>eudicotyledons</taxon>
        <taxon>Gunneridae</taxon>
        <taxon>Pentapetalae</taxon>
        <taxon>asterids</taxon>
        <taxon>campanulids</taxon>
        <taxon>Asterales</taxon>
        <taxon>Asteraceae</taxon>
        <taxon>Cichorioideae</taxon>
        <taxon>Cichorieae</taxon>
        <taxon>Lactucinae</taxon>
        <taxon>Lactuca</taxon>
    </lineage>
</organism>
<dbReference type="EMBL" id="NBSK02000004">
    <property type="protein sequence ID" value="KAJ0212551.1"/>
    <property type="molecule type" value="Genomic_DNA"/>
</dbReference>
<proteinExistence type="predicted"/>
<evidence type="ECO:0000256" key="1">
    <source>
        <dbReference type="SAM" id="MobiDB-lite"/>
    </source>
</evidence>
<dbReference type="AlphaFoldDB" id="A0A9R1VU07"/>
<dbReference type="InterPro" id="IPR057670">
    <property type="entry name" value="SH3_retrovirus"/>
</dbReference>
<evidence type="ECO:0000313" key="3">
    <source>
        <dbReference type="EMBL" id="KAJ0212551.1"/>
    </source>
</evidence>
<feature type="compositionally biased region" description="Polar residues" evidence="1">
    <location>
        <begin position="83"/>
        <end position="97"/>
    </location>
</feature>